<gene>
    <name evidence="2" type="ORF">PCOR1329_LOCUS2492</name>
</gene>
<dbReference type="EMBL" id="CAUYUJ010000627">
    <property type="protein sequence ID" value="CAK0791682.1"/>
    <property type="molecule type" value="Genomic_DNA"/>
</dbReference>
<evidence type="ECO:0000256" key="1">
    <source>
        <dbReference type="SAM" id="SignalP"/>
    </source>
</evidence>
<keyword evidence="3" id="KW-1185">Reference proteome</keyword>
<evidence type="ECO:0000313" key="2">
    <source>
        <dbReference type="EMBL" id="CAK0791682.1"/>
    </source>
</evidence>
<feature type="signal peptide" evidence="1">
    <location>
        <begin position="1"/>
        <end position="21"/>
    </location>
</feature>
<protein>
    <submittedName>
        <fullName evidence="2">Uncharacterized protein</fullName>
    </submittedName>
</protein>
<comment type="caution">
    <text evidence="2">The sequence shown here is derived from an EMBL/GenBank/DDBJ whole genome shotgun (WGS) entry which is preliminary data.</text>
</comment>
<proteinExistence type="predicted"/>
<organism evidence="2 3">
    <name type="scientific">Prorocentrum cordatum</name>
    <dbReference type="NCBI Taxonomy" id="2364126"/>
    <lineage>
        <taxon>Eukaryota</taxon>
        <taxon>Sar</taxon>
        <taxon>Alveolata</taxon>
        <taxon>Dinophyceae</taxon>
        <taxon>Prorocentrales</taxon>
        <taxon>Prorocentraceae</taxon>
        <taxon>Prorocentrum</taxon>
    </lineage>
</organism>
<accession>A0ABN9PFL3</accession>
<name>A0ABN9PFL3_9DINO</name>
<keyword evidence="1" id="KW-0732">Signal</keyword>
<dbReference type="Proteomes" id="UP001189429">
    <property type="component" value="Unassembled WGS sequence"/>
</dbReference>
<feature type="chain" id="PRO_5046695662" evidence="1">
    <location>
        <begin position="22"/>
        <end position="1313"/>
    </location>
</feature>
<reference evidence="2" key="1">
    <citation type="submission" date="2023-10" db="EMBL/GenBank/DDBJ databases">
        <authorList>
            <person name="Chen Y."/>
            <person name="Shah S."/>
            <person name="Dougan E. K."/>
            <person name="Thang M."/>
            <person name="Chan C."/>
        </authorList>
    </citation>
    <scope>NUCLEOTIDE SEQUENCE [LARGE SCALE GENOMIC DNA]</scope>
</reference>
<evidence type="ECO:0000313" key="3">
    <source>
        <dbReference type="Proteomes" id="UP001189429"/>
    </source>
</evidence>
<sequence>MLLGCSYLFIFLFEFVARSSTNRFSMNANVEVGMWLLAWPDVVRVPIGRDDCQGGTKRVIHKPNSLALTATLRAILPDYEATEYVEPMADKVEVKGVMLVKAKFIWDAMRKLNRLEEEQRKFWAILSEGECNVGHLRYFGVKNFITFGDDEPVWIDETFEQVKTKGFFKLLPGAKVEHPSEEFLDMYKTLNAGAAYEIANNFKVPLDLWHDGINVLGQGNMSHAIQAHMHLALLIHHGDKMLRRKAAREGKGARSKHDAIEIVSAFNASQFLKNDAHLKRACFWAIRSVLPPELAHEYCVSLEMESVTGRSPHKSTLSRMRGRVDVAWMLTARDLFQNMLDVDGIVVFPIPDSSPQGGRDCENAVLTIISRQNLVALRGLSSDLDRRNSTMTVEQRAADWTSEALIMKKVEEKIMRRVAPAVQLGFGRTNLSAKFHAIMRQLFLLSPSVDHFCKLVGSVPVWLSDQGTESGLARIEPIAVQDELEFTRECEVNDDEVDFAQPAAAPSRDFINLTWSLEFDGTLHLCHDAGNHLEDVMPDYKDAVWRLSKVSKLLDDPESKERLEATCVSSPPALKALFEPIKKFKGHCHVERWGTVANTLLSITGNVEAALRYAWDASKYTHGKKKGREEPFNVKLGVLDDTINTPYWWAYWGMLEKIAQALFDVIRWCESCSCHIGWLECLRGQECASNLTEEQINTMKEHASKCPLRGMRCHDVCAGMLLDYVKDRLRYHIADFASNIPSDVSRGDAKRILDQMESGRMSNLSPYMTASMDTFWRFTQMVAKVSSGKAAVKLLGLERHPEAKQLETMHSSDKLFWDVIYHAGPYTKYRMPSPKIKVKQVGAVELNGKAPPIDTADAACKRAAFVSHVIEKLSADGTMHCMPMQLTALMPLRKLLQVRHAVPETSDDCEHGWGLSEACQDDLIPDDAFAEQDCEFAEYFFFKPFKAHIPREQLDCLDEVVRGILRYPDGAPRDAIVPTHSLNPHIEKLVDAFFELGFLDGPPYKFTIQGKAALEIGISLGRPTHLLQRFDAFAGGDINKATLAELILGMEHDGWLHADLSTSRNCPNPREKRAAIANPFRALADKKWYSFKAHSVSRYYLMALLIASEPMAGTHIHEVPHFGTNATYMEILGLQPPPGNAPAAIIGDVDWPEDSLPALKKAKTSKGVYLGGGGRKLKPSAGADDGVVVGFDDVDDGKGHVVETDDEHGNKYYRHISLYKYWNKVTGNHNGWNAYCARCGHSVGRTKCTKSQTANGDGGDEGAQRRLLYWGSLGHTVDCKADHKELWSTVVTAWDNDEIPDLAVLEVEACKKD</sequence>